<dbReference type="Proteomes" id="UP001652700">
    <property type="component" value="Unplaced"/>
</dbReference>
<dbReference type="OrthoDB" id="5567844at2759"/>
<dbReference type="InterPro" id="IPR032143">
    <property type="entry name" value="BORCS7"/>
</dbReference>
<keyword evidence="5" id="KW-0458">Lysosome</keyword>
<evidence type="ECO:0000256" key="4">
    <source>
        <dbReference type="ARBA" id="ARBA00023136"/>
    </source>
</evidence>
<evidence type="ECO:0000256" key="5">
    <source>
        <dbReference type="ARBA" id="ARBA00023228"/>
    </source>
</evidence>
<evidence type="ECO:0000313" key="7">
    <source>
        <dbReference type="Proteomes" id="UP001652700"/>
    </source>
</evidence>
<organism evidence="8">
    <name type="scientific">Diabrotica virgifera virgifera</name>
    <name type="common">western corn rootworm</name>
    <dbReference type="NCBI Taxonomy" id="50390"/>
    <lineage>
        <taxon>Eukaryota</taxon>
        <taxon>Metazoa</taxon>
        <taxon>Ecdysozoa</taxon>
        <taxon>Arthropoda</taxon>
        <taxon>Hexapoda</taxon>
        <taxon>Insecta</taxon>
        <taxon>Pterygota</taxon>
        <taxon>Neoptera</taxon>
        <taxon>Endopterygota</taxon>
        <taxon>Coleoptera</taxon>
        <taxon>Polyphaga</taxon>
        <taxon>Cucujiformia</taxon>
        <taxon>Chrysomeloidea</taxon>
        <taxon>Chrysomelidae</taxon>
        <taxon>Galerucinae</taxon>
        <taxon>Diabroticina</taxon>
        <taxon>Diabroticites</taxon>
        <taxon>Diabrotica</taxon>
    </lineage>
</organism>
<evidence type="ECO:0000256" key="1">
    <source>
        <dbReference type="ARBA" id="ARBA00004656"/>
    </source>
</evidence>
<dbReference type="Pfam" id="PF16088">
    <property type="entry name" value="BORCS7"/>
    <property type="match status" value="1"/>
</dbReference>
<dbReference type="GO" id="GO:0005765">
    <property type="term" value="C:lysosomal membrane"/>
    <property type="evidence" value="ECO:0007669"/>
    <property type="project" value="UniProtKB-SubCell"/>
</dbReference>
<comment type="subcellular location">
    <subcellularLocation>
        <location evidence="1">Lysosome membrane</location>
    </subcellularLocation>
</comment>
<comment type="similarity">
    <text evidence="2">Belongs to the BORCS7 family.</text>
</comment>
<dbReference type="AlphaFoldDB" id="A0A6P7GV78"/>
<proteinExistence type="inferred from homology"/>
<dbReference type="RefSeq" id="XP_028149922.1">
    <property type="nucleotide sequence ID" value="XM_028294121.1"/>
</dbReference>
<dbReference type="PANTHER" id="PTHR31397:SF1">
    <property type="entry name" value="BLOC-1-RELATED COMPLEX SUBUNIT 7"/>
    <property type="match status" value="1"/>
</dbReference>
<evidence type="ECO:0000313" key="8">
    <source>
        <dbReference type="RefSeq" id="XP_028149922.1"/>
    </source>
</evidence>
<reference evidence="6" key="2">
    <citation type="submission" date="2025-05" db="UniProtKB">
        <authorList>
            <consortium name="EnsemblMetazoa"/>
        </authorList>
    </citation>
    <scope>IDENTIFICATION</scope>
</reference>
<dbReference type="InParanoid" id="A0A6P7GV78"/>
<keyword evidence="4" id="KW-0472">Membrane</keyword>
<dbReference type="PANTHER" id="PTHR31397">
    <property type="entry name" value="BLOC-1-RELATED COMPLEX SUBUNIT 7 BORSC7"/>
    <property type="match status" value="1"/>
</dbReference>
<accession>A0A6P7GV78</accession>
<dbReference type="FunCoup" id="A0A6P7GV78">
    <property type="interactions" value="49"/>
</dbReference>
<reference evidence="8" key="1">
    <citation type="submission" date="2025-04" db="UniProtKB">
        <authorList>
            <consortium name="RefSeq"/>
        </authorList>
    </citation>
    <scope>IDENTIFICATION</scope>
    <source>
        <tissue evidence="8">Whole insect</tissue>
    </source>
</reference>
<evidence type="ECO:0000256" key="2">
    <source>
        <dbReference type="ARBA" id="ARBA00005433"/>
    </source>
</evidence>
<protein>
    <recommendedName>
        <fullName evidence="3">BLOC-1-related complex subunit 7</fullName>
    </recommendedName>
</protein>
<dbReference type="EnsemblMetazoa" id="XM_050642421.1">
    <property type="protein sequence ID" value="XP_050498378.1"/>
    <property type="gene ID" value="LOC126879415"/>
</dbReference>
<dbReference type="GO" id="GO:0099078">
    <property type="term" value="C:BORC complex"/>
    <property type="evidence" value="ECO:0007669"/>
    <property type="project" value="TreeGrafter"/>
</dbReference>
<name>A0A6P7GV78_DIAVI</name>
<evidence type="ECO:0000256" key="3">
    <source>
        <dbReference type="ARBA" id="ARBA00022295"/>
    </source>
</evidence>
<sequence>MASASSTSARSLFADSKMRLADRVQVNVNNISSLARQITRGSKSTEILMHSARNFAVQEQAMDNSENNLKKLQILCVHLDYQHDAMIKSAQQLEEVKEQVCAMQR</sequence>
<gene>
    <name evidence="8" type="primary">LOC114343309</name>
</gene>
<keyword evidence="7" id="KW-1185">Reference proteome</keyword>
<evidence type="ECO:0000313" key="6">
    <source>
        <dbReference type="EnsemblMetazoa" id="XP_050498378.1"/>
    </source>
</evidence>